<dbReference type="AntiFam" id="ANF00133">
    <property type="entry name" value="Shadow ORF (opposite mccA)"/>
</dbReference>
<sequence length="380" mass="40594">MFGARVALEEPGVDVAGKELRVAQHLYELVSVCGNTVYPRRGEGVGEQPCCSGPCGGPRDHLREHGVVVRRDVVATQQSGVHTHVRQCGDVEADNAAGLREVARSRVLCTETDLDGVPVDGGVQCSRGQRSTLGDGDLEGDEVEACHEFRDRVLHLQSGVHLEEVEAAVRRQQELHGARTDVPDGAGSRHGSGTHLGAQHLVDSRGGGLLDDLLVAPLDRALALEQRHTVAVLVREHLDLDMPAALDVMLNEYGPVAEGRFGLTRCRFHGPGQFGCRSHDPHATASTACGRLHEGREAGLVALGQNGYASGSHEPLRLDLGAHRAHCRRRGSDPREPRADHGLCERGVLGEEAVAGVHGIGSGLERSGNDQIDPQVGVRR</sequence>
<gene>
    <name evidence="2" type="ORF">UFOPK3954_01977</name>
</gene>
<dbReference type="AlphaFoldDB" id="A0A6J7PI96"/>
<dbReference type="EMBL" id="CAFBON010000256">
    <property type="protein sequence ID" value="CAB5004908.1"/>
    <property type="molecule type" value="Genomic_DNA"/>
</dbReference>
<organism evidence="2">
    <name type="scientific">freshwater metagenome</name>
    <dbReference type="NCBI Taxonomy" id="449393"/>
    <lineage>
        <taxon>unclassified sequences</taxon>
        <taxon>metagenomes</taxon>
        <taxon>ecological metagenomes</taxon>
    </lineage>
</organism>
<proteinExistence type="predicted"/>
<name>A0A6J7PI96_9ZZZZ</name>
<evidence type="ECO:0000256" key="1">
    <source>
        <dbReference type="SAM" id="MobiDB-lite"/>
    </source>
</evidence>
<protein>
    <submittedName>
        <fullName evidence="2">Unannotated protein</fullName>
    </submittedName>
</protein>
<feature type="region of interest" description="Disordered" evidence="1">
    <location>
        <begin position="360"/>
        <end position="380"/>
    </location>
</feature>
<evidence type="ECO:0000313" key="2">
    <source>
        <dbReference type="EMBL" id="CAB5004908.1"/>
    </source>
</evidence>
<accession>A0A6J7PI96</accession>
<reference evidence="2" key="1">
    <citation type="submission" date="2020-05" db="EMBL/GenBank/DDBJ databases">
        <authorList>
            <person name="Chiriac C."/>
            <person name="Salcher M."/>
            <person name="Ghai R."/>
            <person name="Kavagutti S V."/>
        </authorList>
    </citation>
    <scope>NUCLEOTIDE SEQUENCE</scope>
</reference>